<evidence type="ECO:0000313" key="2">
    <source>
        <dbReference type="Proteomes" id="UP001211065"/>
    </source>
</evidence>
<gene>
    <name evidence="1" type="ORF">HK099_000887</name>
</gene>
<protein>
    <submittedName>
        <fullName evidence="1">Uncharacterized protein</fullName>
    </submittedName>
</protein>
<proteinExistence type="predicted"/>
<comment type="caution">
    <text evidence="1">The sequence shown here is derived from an EMBL/GenBank/DDBJ whole genome shotgun (WGS) entry which is preliminary data.</text>
</comment>
<dbReference type="AlphaFoldDB" id="A0AAD5TU95"/>
<keyword evidence="2" id="KW-1185">Reference proteome</keyword>
<dbReference type="Proteomes" id="UP001211065">
    <property type="component" value="Unassembled WGS sequence"/>
</dbReference>
<name>A0AAD5TU95_9FUNG</name>
<evidence type="ECO:0000313" key="1">
    <source>
        <dbReference type="EMBL" id="KAJ3205246.1"/>
    </source>
</evidence>
<organism evidence="1 2">
    <name type="scientific">Clydaea vesicula</name>
    <dbReference type="NCBI Taxonomy" id="447962"/>
    <lineage>
        <taxon>Eukaryota</taxon>
        <taxon>Fungi</taxon>
        <taxon>Fungi incertae sedis</taxon>
        <taxon>Chytridiomycota</taxon>
        <taxon>Chytridiomycota incertae sedis</taxon>
        <taxon>Chytridiomycetes</taxon>
        <taxon>Lobulomycetales</taxon>
        <taxon>Lobulomycetaceae</taxon>
        <taxon>Clydaea</taxon>
    </lineage>
</organism>
<reference evidence="1" key="1">
    <citation type="submission" date="2020-05" db="EMBL/GenBank/DDBJ databases">
        <title>Phylogenomic resolution of chytrid fungi.</title>
        <authorList>
            <person name="Stajich J.E."/>
            <person name="Amses K."/>
            <person name="Simmons R."/>
            <person name="Seto K."/>
            <person name="Myers J."/>
            <person name="Bonds A."/>
            <person name="Quandt C.A."/>
            <person name="Barry K."/>
            <person name="Liu P."/>
            <person name="Grigoriev I."/>
            <person name="Longcore J.E."/>
            <person name="James T.Y."/>
        </authorList>
    </citation>
    <scope>NUCLEOTIDE SEQUENCE</scope>
    <source>
        <strain evidence="1">JEL0476</strain>
    </source>
</reference>
<dbReference type="EMBL" id="JADGJW010001221">
    <property type="protein sequence ID" value="KAJ3205246.1"/>
    <property type="molecule type" value="Genomic_DNA"/>
</dbReference>
<sequence length="66" mass="7387">LVQYPILSKSQKQFQSSINSSNLNEILTFNLSESEISFIDNCLKSCKQSLSSFHLIDHGAVVVKLD</sequence>
<feature type="non-terminal residue" evidence="1">
    <location>
        <position position="1"/>
    </location>
</feature>
<accession>A0AAD5TU95</accession>